<feature type="transmembrane region" description="Helical" evidence="2">
    <location>
        <begin position="68"/>
        <end position="92"/>
    </location>
</feature>
<feature type="region of interest" description="Disordered" evidence="1">
    <location>
        <begin position="311"/>
        <end position="372"/>
    </location>
</feature>
<dbReference type="AlphaFoldDB" id="A0A0N1HYM8"/>
<keyword evidence="2" id="KW-1133">Transmembrane helix</keyword>
<feature type="region of interest" description="Disordered" evidence="1">
    <location>
        <begin position="465"/>
        <end position="492"/>
    </location>
</feature>
<dbReference type="EMBL" id="LJSK01000493">
    <property type="protein sequence ID" value="KPI82905.1"/>
    <property type="molecule type" value="Genomic_DNA"/>
</dbReference>
<feature type="chain" id="PRO_5005873614" evidence="3">
    <location>
        <begin position="45"/>
        <end position="740"/>
    </location>
</feature>
<feature type="region of interest" description="Disordered" evidence="1">
    <location>
        <begin position="116"/>
        <end position="164"/>
    </location>
</feature>
<evidence type="ECO:0000256" key="2">
    <source>
        <dbReference type="SAM" id="Phobius"/>
    </source>
</evidence>
<feature type="compositionally biased region" description="Polar residues" evidence="1">
    <location>
        <begin position="334"/>
        <end position="345"/>
    </location>
</feature>
<evidence type="ECO:0000256" key="1">
    <source>
        <dbReference type="SAM" id="MobiDB-lite"/>
    </source>
</evidence>
<keyword evidence="2" id="KW-0472">Membrane</keyword>
<keyword evidence="5" id="KW-1185">Reference proteome</keyword>
<comment type="caution">
    <text evidence="4">The sequence shown here is derived from an EMBL/GenBank/DDBJ whole genome shotgun (WGS) entry which is preliminary data.</text>
</comment>
<evidence type="ECO:0000256" key="3">
    <source>
        <dbReference type="SAM" id="SignalP"/>
    </source>
</evidence>
<accession>A0A0N1HYM8</accession>
<dbReference type="OMA" id="YEHRRAS"/>
<feature type="signal peptide" evidence="3">
    <location>
        <begin position="1"/>
        <end position="44"/>
    </location>
</feature>
<keyword evidence="2" id="KW-0812">Transmembrane</keyword>
<proteinExistence type="predicted"/>
<reference evidence="4 5" key="1">
    <citation type="journal article" date="2015" name="PLoS Pathog.">
        <title>Leptomonas seymouri: Adaptations to the Dixenous Life Cycle Analyzed by Genome Sequencing, Transcriptome Profiling and Co-infection with Leishmania donovani.</title>
        <authorList>
            <person name="Kraeva N."/>
            <person name="Butenko A."/>
            <person name="Hlavacova J."/>
            <person name="Kostygov A."/>
            <person name="Myskova J."/>
            <person name="Grybchuk D."/>
            <person name="Lestinova T."/>
            <person name="Votypka J."/>
            <person name="Volf P."/>
            <person name="Opperdoes F."/>
            <person name="Flegontov P."/>
            <person name="Lukes J."/>
            <person name="Yurchenko V."/>
        </authorList>
    </citation>
    <scope>NUCLEOTIDE SEQUENCE [LARGE SCALE GENOMIC DNA]</scope>
    <source>
        <strain evidence="4 5">ATCC 30220</strain>
    </source>
</reference>
<organism evidence="4 5">
    <name type="scientific">Leptomonas seymouri</name>
    <dbReference type="NCBI Taxonomy" id="5684"/>
    <lineage>
        <taxon>Eukaryota</taxon>
        <taxon>Discoba</taxon>
        <taxon>Euglenozoa</taxon>
        <taxon>Kinetoplastea</taxon>
        <taxon>Metakinetoplastina</taxon>
        <taxon>Trypanosomatida</taxon>
        <taxon>Trypanosomatidae</taxon>
        <taxon>Leishmaniinae</taxon>
        <taxon>Leptomonas</taxon>
    </lineage>
</organism>
<protein>
    <submittedName>
        <fullName evidence="4">Uncharacterized protein</fullName>
    </submittedName>
</protein>
<sequence>MQGFARTRGRSPVAELLLPRRHKRLAAPLTLLICCLLLLPAITAQDEEERSSVVPLNGSGGSSSSTGIIIGSVVAILAVMLITGLVGLLCMLHHRRRLRYGRGHVYTDADSISFQDDRGHAPRHRGTAAAANASPREGTETGGLYSQRTVEPNEPVTQPPMRGQGDNYADRFECRSDDGVRPASPNAERVEGVAIENRIRPRRHLPRGQVVIHHDNQDVCLDFRGVERVPQAGPPPLTEEEKQRIIDAQNRVASPEFYGRAEYEHRRASDSNTPNVLLSSSLLRELQQQYAAASLSGHMFPSYASDAGHSIESMSFRPGSPAGSARRGRRDGRQSTSPTSVTVGRQSLRHRKSGSHNHTNSREASGRHQHASIPRQYHDDLESTSDDFEDLSLRNESFTGLRERLRDVTSHPLRSSSGLPVLGTSVGVDQLSLRSNSTGAFERYMSATGSVNGGTCLNISMVSGHGMRSPLDHPQDSPEAAAHAPHSLQSTQHTPLISPVLLSTAARGTPHPAFTTVPAVSGGSTYKEDLRKSTAGLRNAVTTTISNASTQSSKSSTVSPGMLPALPTLPPTHHPPGPSNALIQVLGMPQDASLRYAGRCGSEAADQQKQQLHSTPTAAVFSTPALSLHSGAAAASELDSRAAVSGGGMSARYLDASLGLHSRLSTPSKSDQLPSPVDVKGALSHSGDVQRVQVAQTALWAVEIGNGDLRDSVAPLLLPHNEEGEPDGASRGHSSHSKSD</sequence>
<dbReference type="VEuPathDB" id="TriTrypDB:Lsey_0493_0030"/>
<evidence type="ECO:0000313" key="5">
    <source>
        <dbReference type="Proteomes" id="UP000038009"/>
    </source>
</evidence>
<gene>
    <name evidence="4" type="ORF">ABL78_8084</name>
</gene>
<name>A0A0N1HYM8_LEPSE</name>
<dbReference type="OrthoDB" id="262504at2759"/>
<keyword evidence="3" id="KW-0732">Signal</keyword>
<evidence type="ECO:0000313" key="4">
    <source>
        <dbReference type="EMBL" id="KPI82905.1"/>
    </source>
</evidence>
<feature type="region of interest" description="Disordered" evidence="1">
    <location>
        <begin position="715"/>
        <end position="740"/>
    </location>
</feature>
<dbReference type="Proteomes" id="UP000038009">
    <property type="component" value="Unassembled WGS sequence"/>
</dbReference>